<keyword evidence="3" id="KW-1185">Reference proteome</keyword>
<reference evidence="2 3" key="1">
    <citation type="submission" date="2021-07" db="EMBL/GenBank/DDBJ databases">
        <title>Paenibacillus radiodurans sp. nov., isolated from the southeastern edge of Tengger Desert.</title>
        <authorList>
            <person name="Zhang G."/>
        </authorList>
    </citation>
    <scope>NUCLEOTIDE SEQUENCE [LARGE SCALE GENOMIC DNA]</scope>
    <source>
        <strain evidence="2 3">CCM 7311</strain>
    </source>
</reference>
<dbReference type="InterPro" id="IPR010026">
    <property type="entry name" value="Phage_holin_LL-H"/>
</dbReference>
<dbReference type="NCBIfam" id="TIGR01673">
    <property type="entry name" value="holin_LLH"/>
    <property type="match status" value="1"/>
</dbReference>
<dbReference type="RefSeq" id="WP_210046073.1">
    <property type="nucleotide sequence ID" value="NZ_JBHLVU010000028.1"/>
</dbReference>
<evidence type="ECO:0000313" key="2">
    <source>
        <dbReference type="EMBL" id="MBW7454658.1"/>
    </source>
</evidence>
<evidence type="ECO:0000313" key="3">
    <source>
        <dbReference type="Proteomes" id="UP001519887"/>
    </source>
</evidence>
<accession>A0ABS7C161</accession>
<dbReference type="EMBL" id="JAHZIK010000231">
    <property type="protein sequence ID" value="MBW7454658.1"/>
    <property type="molecule type" value="Genomic_DNA"/>
</dbReference>
<gene>
    <name evidence="2" type="ORF">K0U00_11515</name>
</gene>
<dbReference type="Proteomes" id="UP001519887">
    <property type="component" value="Unassembled WGS sequence"/>
</dbReference>
<proteinExistence type="predicted"/>
<sequence length="114" mass="12403">MEPYLIMIVQALVGLLAAFLLGCIAKLHKKVSIWLDIHTTSGQRDMLDKLAKEAAALAEATYIESGGPQKLEAAFAYVANHITRLGIEVSAETIRAAIEKAVLDFKKPPTPESR</sequence>
<feature type="transmembrane region" description="Helical" evidence="1">
    <location>
        <begin position="6"/>
        <end position="25"/>
    </location>
</feature>
<protein>
    <submittedName>
        <fullName evidence="2">Phage holin</fullName>
    </submittedName>
</protein>
<evidence type="ECO:0000256" key="1">
    <source>
        <dbReference type="SAM" id="Phobius"/>
    </source>
</evidence>
<keyword evidence="1" id="KW-0472">Membrane</keyword>
<dbReference type="Pfam" id="PF09682">
    <property type="entry name" value="Phage_holin_6_1"/>
    <property type="match status" value="1"/>
</dbReference>
<name>A0ABS7C161_9BACL</name>
<keyword evidence="1" id="KW-1133">Transmembrane helix</keyword>
<comment type="caution">
    <text evidence="2">The sequence shown here is derived from an EMBL/GenBank/DDBJ whole genome shotgun (WGS) entry which is preliminary data.</text>
</comment>
<keyword evidence="1" id="KW-0812">Transmembrane</keyword>
<organism evidence="2 3">
    <name type="scientific">Paenibacillus sepulcri</name>
    <dbReference type="NCBI Taxonomy" id="359917"/>
    <lineage>
        <taxon>Bacteria</taxon>
        <taxon>Bacillati</taxon>
        <taxon>Bacillota</taxon>
        <taxon>Bacilli</taxon>
        <taxon>Bacillales</taxon>
        <taxon>Paenibacillaceae</taxon>
        <taxon>Paenibacillus</taxon>
    </lineage>
</organism>